<accession>A0A9P6CA19</accession>
<dbReference type="AlphaFoldDB" id="A0A9P6CA19"/>
<organism evidence="2 3">
    <name type="scientific">Collybia nuda</name>
    <dbReference type="NCBI Taxonomy" id="64659"/>
    <lineage>
        <taxon>Eukaryota</taxon>
        <taxon>Fungi</taxon>
        <taxon>Dikarya</taxon>
        <taxon>Basidiomycota</taxon>
        <taxon>Agaricomycotina</taxon>
        <taxon>Agaricomycetes</taxon>
        <taxon>Agaricomycetidae</taxon>
        <taxon>Agaricales</taxon>
        <taxon>Tricholomatineae</taxon>
        <taxon>Clitocybaceae</taxon>
        <taxon>Collybia</taxon>
    </lineage>
</organism>
<dbReference type="OrthoDB" id="3038148at2759"/>
<feature type="transmembrane region" description="Helical" evidence="1">
    <location>
        <begin position="70"/>
        <end position="95"/>
    </location>
</feature>
<keyword evidence="1" id="KW-1133">Transmembrane helix</keyword>
<feature type="transmembrane region" description="Helical" evidence="1">
    <location>
        <begin position="26"/>
        <end position="49"/>
    </location>
</feature>
<sequence>MTTVFSALALTHSLRSTSFTGSGIDYATALYCTSLATTVYCTGMILYRIHRVVNIHGRELGLDIRTYQGVIGVIVETSSLYCVATLFALIAYIRGGPPSEYAWVFWTSTTGIAPTLIVARVTTLHARPDKSWADLCIQDTQIVPGPRPQLEMGRPASYELDSTNEATAPGKSTWPKEVEAVVGTSRGREKLDESISS</sequence>
<dbReference type="EMBL" id="MU150353">
    <property type="protein sequence ID" value="KAF9457956.1"/>
    <property type="molecule type" value="Genomic_DNA"/>
</dbReference>
<proteinExistence type="predicted"/>
<protein>
    <submittedName>
        <fullName evidence="2">Uncharacterized protein</fullName>
    </submittedName>
</protein>
<evidence type="ECO:0000256" key="1">
    <source>
        <dbReference type="SAM" id="Phobius"/>
    </source>
</evidence>
<evidence type="ECO:0000313" key="2">
    <source>
        <dbReference type="EMBL" id="KAF9457956.1"/>
    </source>
</evidence>
<dbReference type="Proteomes" id="UP000807353">
    <property type="component" value="Unassembled WGS sequence"/>
</dbReference>
<keyword evidence="3" id="KW-1185">Reference proteome</keyword>
<comment type="caution">
    <text evidence="2">The sequence shown here is derived from an EMBL/GenBank/DDBJ whole genome shotgun (WGS) entry which is preliminary data.</text>
</comment>
<evidence type="ECO:0000313" key="3">
    <source>
        <dbReference type="Proteomes" id="UP000807353"/>
    </source>
</evidence>
<keyword evidence="1" id="KW-0812">Transmembrane</keyword>
<gene>
    <name evidence="2" type="ORF">BDZ94DRAFT_1271816</name>
</gene>
<name>A0A9P6CA19_9AGAR</name>
<keyword evidence="1" id="KW-0472">Membrane</keyword>
<reference evidence="2" key="1">
    <citation type="submission" date="2020-11" db="EMBL/GenBank/DDBJ databases">
        <authorList>
            <consortium name="DOE Joint Genome Institute"/>
            <person name="Ahrendt S."/>
            <person name="Riley R."/>
            <person name="Andreopoulos W."/>
            <person name="Labutti K."/>
            <person name="Pangilinan J."/>
            <person name="Ruiz-Duenas F.J."/>
            <person name="Barrasa J.M."/>
            <person name="Sanchez-Garcia M."/>
            <person name="Camarero S."/>
            <person name="Miyauchi S."/>
            <person name="Serrano A."/>
            <person name="Linde D."/>
            <person name="Babiker R."/>
            <person name="Drula E."/>
            <person name="Ayuso-Fernandez I."/>
            <person name="Pacheco R."/>
            <person name="Padilla G."/>
            <person name="Ferreira P."/>
            <person name="Barriuso J."/>
            <person name="Kellner H."/>
            <person name="Castanera R."/>
            <person name="Alfaro M."/>
            <person name="Ramirez L."/>
            <person name="Pisabarro A.G."/>
            <person name="Kuo A."/>
            <person name="Tritt A."/>
            <person name="Lipzen A."/>
            <person name="He G."/>
            <person name="Yan M."/>
            <person name="Ng V."/>
            <person name="Cullen D."/>
            <person name="Martin F."/>
            <person name="Rosso M.-N."/>
            <person name="Henrissat B."/>
            <person name="Hibbett D."/>
            <person name="Martinez A.T."/>
            <person name="Grigoriev I.V."/>
        </authorList>
    </citation>
    <scope>NUCLEOTIDE SEQUENCE</scope>
    <source>
        <strain evidence="2">CBS 247.69</strain>
    </source>
</reference>
<feature type="transmembrane region" description="Helical" evidence="1">
    <location>
        <begin position="101"/>
        <end position="121"/>
    </location>
</feature>